<protein>
    <submittedName>
        <fullName evidence="1">Uncharacterized protein</fullName>
    </submittedName>
</protein>
<proteinExistence type="predicted"/>
<keyword evidence="2" id="KW-1185">Reference proteome</keyword>
<accession>A0A2S1SK05</accession>
<gene>
    <name evidence="1" type="ORF">HYN49_13180</name>
</gene>
<reference evidence="1 2" key="1">
    <citation type="submission" date="2018-05" db="EMBL/GenBank/DDBJ databases">
        <title>Genome sequencing of Flavobacterium sp. HYN0049.</title>
        <authorList>
            <person name="Yi H."/>
            <person name="Baek C."/>
        </authorList>
    </citation>
    <scope>NUCLEOTIDE SEQUENCE [LARGE SCALE GENOMIC DNA]</scope>
    <source>
        <strain evidence="1 2">HYN0049</strain>
    </source>
</reference>
<dbReference type="AlphaFoldDB" id="A0A2S1SK05"/>
<dbReference type="EMBL" id="CP029187">
    <property type="protein sequence ID" value="AWI26770.1"/>
    <property type="molecule type" value="Genomic_DNA"/>
</dbReference>
<evidence type="ECO:0000313" key="1">
    <source>
        <dbReference type="EMBL" id="AWI26770.1"/>
    </source>
</evidence>
<organism evidence="1 2">
    <name type="scientific">Flavobacterium pallidum</name>
    <dbReference type="NCBI Taxonomy" id="2172098"/>
    <lineage>
        <taxon>Bacteria</taxon>
        <taxon>Pseudomonadati</taxon>
        <taxon>Bacteroidota</taxon>
        <taxon>Flavobacteriia</taxon>
        <taxon>Flavobacteriales</taxon>
        <taxon>Flavobacteriaceae</taxon>
        <taxon>Flavobacterium</taxon>
    </lineage>
</organism>
<sequence>MLLFPHRFKPPKKENIQEWEVVKYLIENGFKYQHIYKNVELKNGVMCFSGYADYPTNIRDAKEFVEKYIGQAQK</sequence>
<name>A0A2S1SK05_9FLAO</name>
<dbReference type="KEGG" id="fpal:HYN49_13180"/>
<evidence type="ECO:0000313" key="2">
    <source>
        <dbReference type="Proteomes" id="UP000244937"/>
    </source>
</evidence>
<dbReference type="Proteomes" id="UP000244937">
    <property type="component" value="Chromosome"/>
</dbReference>